<dbReference type="GO" id="GO:0006355">
    <property type="term" value="P:regulation of DNA-templated transcription"/>
    <property type="evidence" value="ECO:0007669"/>
    <property type="project" value="InterPro"/>
</dbReference>
<dbReference type="InterPro" id="IPR050077">
    <property type="entry name" value="LexA_repressor"/>
</dbReference>
<evidence type="ECO:0000256" key="7">
    <source>
        <dbReference type="RuleBase" id="RU003991"/>
    </source>
</evidence>
<keyword evidence="5" id="KW-0234">DNA repair</keyword>
<evidence type="ECO:0000256" key="1">
    <source>
        <dbReference type="ARBA" id="ARBA00007484"/>
    </source>
</evidence>
<dbReference type="OrthoDB" id="9787787at2"/>
<dbReference type="CDD" id="cd06529">
    <property type="entry name" value="S24_LexA-like"/>
    <property type="match status" value="1"/>
</dbReference>
<dbReference type="GO" id="GO:0006281">
    <property type="term" value="P:DNA repair"/>
    <property type="evidence" value="ECO:0007669"/>
    <property type="project" value="UniProtKB-KW"/>
</dbReference>
<keyword evidence="4 7" id="KW-0068">Autocatalytic cleavage</keyword>
<keyword evidence="3 7" id="KW-0378">Hydrolase</keyword>
<dbReference type="PRINTS" id="PR00726">
    <property type="entry name" value="LEXASERPTASE"/>
</dbReference>
<dbReference type="Pfam" id="PF00717">
    <property type="entry name" value="Peptidase_S24"/>
    <property type="match status" value="1"/>
</dbReference>
<dbReference type="SUPFAM" id="SSF51306">
    <property type="entry name" value="LexA/Signal peptidase"/>
    <property type="match status" value="1"/>
</dbReference>
<protein>
    <submittedName>
        <fullName evidence="9">UmuDC operon-like protein</fullName>
    </submittedName>
</protein>
<keyword evidence="6" id="KW-0742">SOS response</keyword>
<dbReference type="InterPro" id="IPR015927">
    <property type="entry name" value="Peptidase_S24_S26A/B/C"/>
</dbReference>
<evidence type="ECO:0000313" key="10">
    <source>
        <dbReference type="Proteomes" id="UP000235925"/>
    </source>
</evidence>
<gene>
    <name evidence="9" type="ORF">CXK92_13460</name>
</gene>
<dbReference type="GO" id="GO:0016787">
    <property type="term" value="F:hydrolase activity"/>
    <property type="evidence" value="ECO:0007669"/>
    <property type="project" value="UniProtKB-KW"/>
</dbReference>
<evidence type="ECO:0000259" key="8">
    <source>
        <dbReference type="Pfam" id="PF00717"/>
    </source>
</evidence>
<dbReference type="InterPro" id="IPR036286">
    <property type="entry name" value="LexA/Signal_pep-like_sf"/>
</dbReference>
<evidence type="ECO:0000256" key="2">
    <source>
        <dbReference type="ARBA" id="ARBA00022763"/>
    </source>
</evidence>
<dbReference type="EMBL" id="POUN01000004">
    <property type="protein sequence ID" value="PNF79650.1"/>
    <property type="molecule type" value="Genomic_DNA"/>
</dbReference>
<evidence type="ECO:0000313" key="9">
    <source>
        <dbReference type="EMBL" id="PNF79650.1"/>
    </source>
</evidence>
<proteinExistence type="inferred from homology"/>
<dbReference type="InterPro" id="IPR039418">
    <property type="entry name" value="LexA-like"/>
</dbReference>
<sequence>MRATVLGQIGPSPTFLQYIDTRVPAGFPSPAADYEEVTLSIDELIDLRTPHVYLVRVEGSSMIGAGIYDGDVLVVNRALEARSGHIIVAYVDGGMTVKRLQETPAGIWLQPENPECHAIPVTESLHVWGVATHNLHHLCSR</sequence>
<reference evidence="9 10" key="1">
    <citation type="submission" date="2018-01" db="EMBL/GenBank/DDBJ databases">
        <title>Denitrification phenotypes of diverse strains of Pseudomonas stutzeri.</title>
        <authorList>
            <person name="Milligan D.A."/>
            <person name="Bergaust L."/>
            <person name="Bakken L.R."/>
            <person name="Frostegard A."/>
        </authorList>
    </citation>
    <scope>NUCLEOTIDE SEQUENCE [LARGE SCALE GENOMIC DNA]</scope>
    <source>
        <strain evidence="9 10">KC</strain>
    </source>
</reference>
<accession>A0A2N8RZ53</accession>
<dbReference type="NCBIfam" id="NF007621">
    <property type="entry name" value="PRK10276.1"/>
    <property type="match status" value="1"/>
</dbReference>
<dbReference type="InterPro" id="IPR006197">
    <property type="entry name" value="Peptidase_S24_LexA"/>
</dbReference>
<dbReference type="GO" id="GO:0009432">
    <property type="term" value="P:SOS response"/>
    <property type="evidence" value="ECO:0007669"/>
    <property type="project" value="UniProtKB-KW"/>
</dbReference>
<dbReference type="PANTHER" id="PTHR33516">
    <property type="entry name" value="LEXA REPRESSOR"/>
    <property type="match status" value="1"/>
</dbReference>
<dbReference type="GO" id="GO:0003677">
    <property type="term" value="F:DNA binding"/>
    <property type="evidence" value="ECO:0007669"/>
    <property type="project" value="InterPro"/>
</dbReference>
<evidence type="ECO:0000256" key="4">
    <source>
        <dbReference type="ARBA" id="ARBA00022813"/>
    </source>
</evidence>
<evidence type="ECO:0000256" key="5">
    <source>
        <dbReference type="ARBA" id="ARBA00023204"/>
    </source>
</evidence>
<dbReference type="Proteomes" id="UP000235925">
    <property type="component" value="Unassembled WGS sequence"/>
</dbReference>
<evidence type="ECO:0000256" key="3">
    <source>
        <dbReference type="ARBA" id="ARBA00022801"/>
    </source>
</evidence>
<organism evidence="9 10">
    <name type="scientific">Stutzerimonas stutzeri</name>
    <name type="common">Pseudomonas stutzeri</name>
    <dbReference type="NCBI Taxonomy" id="316"/>
    <lineage>
        <taxon>Bacteria</taxon>
        <taxon>Pseudomonadati</taxon>
        <taxon>Pseudomonadota</taxon>
        <taxon>Gammaproteobacteria</taxon>
        <taxon>Pseudomonadales</taxon>
        <taxon>Pseudomonadaceae</taxon>
        <taxon>Stutzerimonas</taxon>
    </lineage>
</organism>
<comment type="caution">
    <text evidence="9">The sequence shown here is derived from an EMBL/GenBank/DDBJ whole genome shotgun (WGS) entry which is preliminary data.</text>
</comment>
<dbReference type="AlphaFoldDB" id="A0A2N8RZ53"/>
<feature type="domain" description="Peptidase S24/S26A/S26B/S26C" evidence="8">
    <location>
        <begin position="19"/>
        <end position="131"/>
    </location>
</feature>
<comment type="similarity">
    <text evidence="1 7">Belongs to the peptidase S24 family.</text>
</comment>
<keyword evidence="2" id="KW-0227">DNA damage</keyword>
<dbReference type="Gene3D" id="2.10.109.10">
    <property type="entry name" value="Umud Fragment, subunit A"/>
    <property type="match status" value="1"/>
</dbReference>
<dbReference type="PANTHER" id="PTHR33516:SF2">
    <property type="entry name" value="LEXA REPRESSOR-RELATED"/>
    <property type="match status" value="1"/>
</dbReference>
<name>A0A2N8RZ53_STUST</name>
<dbReference type="RefSeq" id="WP_102825540.1">
    <property type="nucleotide sequence ID" value="NZ_CP139348.1"/>
</dbReference>
<evidence type="ECO:0000256" key="6">
    <source>
        <dbReference type="ARBA" id="ARBA00023236"/>
    </source>
</evidence>